<keyword evidence="3" id="KW-1185">Reference proteome</keyword>
<evidence type="ECO:0000256" key="1">
    <source>
        <dbReference type="SAM" id="MobiDB-lite"/>
    </source>
</evidence>
<evidence type="ECO:0008006" key="4">
    <source>
        <dbReference type="Google" id="ProtNLM"/>
    </source>
</evidence>
<dbReference type="RefSeq" id="WP_380824277.1">
    <property type="nucleotide sequence ID" value="NZ_JBHTCG010000002.1"/>
</dbReference>
<proteinExistence type="predicted"/>
<protein>
    <recommendedName>
        <fullName evidence="4">DUF732 domain-containing protein</fullName>
    </recommendedName>
</protein>
<name>A0ABW2P0Q4_9ACTN</name>
<feature type="region of interest" description="Disordered" evidence="1">
    <location>
        <begin position="21"/>
        <end position="76"/>
    </location>
</feature>
<evidence type="ECO:0000313" key="2">
    <source>
        <dbReference type="EMBL" id="MFC7381368.1"/>
    </source>
</evidence>
<reference evidence="3" key="1">
    <citation type="journal article" date="2019" name="Int. J. Syst. Evol. Microbiol.">
        <title>The Global Catalogue of Microorganisms (GCM) 10K type strain sequencing project: providing services to taxonomists for standard genome sequencing and annotation.</title>
        <authorList>
            <consortium name="The Broad Institute Genomics Platform"/>
            <consortium name="The Broad Institute Genome Sequencing Center for Infectious Disease"/>
            <person name="Wu L."/>
            <person name="Ma J."/>
        </authorList>
    </citation>
    <scope>NUCLEOTIDE SEQUENCE [LARGE SCALE GENOMIC DNA]</scope>
    <source>
        <strain evidence="3">CECT 7649</strain>
    </source>
</reference>
<sequence length="177" mass="18398">MAAVTVGALAVGAVFLRPDGGQAVAGLAPPPPRVAAAPPAAPVESGGGSQARAAGAKAKKARDPAKTASGPSEHTDAKAVSYFKQRWVDDKAIKRITDIRTVGKYLRIYTDLPESAHDSKPAIDLCKRGLEYLVQEVGDEHPVVFVQAEFGQNGNPVLANIIGAGDKSCRLTHPAPD</sequence>
<dbReference type="EMBL" id="JBHTCG010000002">
    <property type="protein sequence ID" value="MFC7381368.1"/>
    <property type="molecule type" value="Genomic_DNA"/>
</dbReference>
<accession>A0ABW2P0Q4</accession>
<comment type="caution">
    <text evidence="2">The sequence shown here is derived from an EMBL/GenBank/DDBJ whole genome shotgun (WGS) entry which is preliminary data.</text>
</comment>
<evidence type="ECO:0000313" key="3">
    <source>
        <dbReference type="Proteomes" id="UP001596496"/>
    </source>
</evidence>
<gene>
    <name evidence="2" type="ORF">ACFQSB_04050</name>
</gene>
<dbReference type="Proteomes" id="UP001596496">
    <property type="component" value="Unassembled WGS sequence"/>
</dbReference>
<organism evidence="2 3">
    <name type="scientific">Sphaerisporangium rhizosphaerae</name>
    <dbReference type="NCBI Taxonomy" id="2269375"/>
    <lineage>
        <taxon>Bacteria</taxon>
        <taxon>Bacillati</taxon>
        <taxon>Actinomycetota</taxon>
        <taxon>Actinomycetes</taxon>
        <taxon>Streptosporangiales</taxon>
        <taxon>Streptosporangiaceae</taxon>
        <taxon>Sphaerisporangium</taxon>
    </lineage>
</organism>